<sequence length="83" mass="9109">MTNTVGDITEAVTCTRNGVMMLGEPTYGANEGRRKGGIHSEYQSKPVGSSDVAPDIQWNAGADDQRMRHPASGASYRERKYYI</sequence>
<dbReference type="AlphaFoldDB" id="A0A0P0Y5G6"/>
<dbReference type="STRING" id="39947.A0A0P0Y5G6"/>
<dbReference type="EMBL" id="AP014967">
    <property type="protein sequence ID" value="BAT15329.1"/>
    <property type="molecule type" value="Genomic_DNA"/>
</dbReference>
<dbReference type="PaxDb" id="39947-A0A0P0Y5G6"/>
<evidence type="ECO:0000256" key="1">
    <source>
        <dbReference type="SAM" id="MobiDB-lite"/>
    </source>
</evidence>
<evidence type="ECO:0000313" key="3">
    <source>
        <dbReference type="Proteomes" id="UP000059680"/>
    </source>
</evidence>
<organism evidence="2 3">
    <name type="scientific">Oryza sativa subsp. japonica</name>
    <name type="common">Rice</name>
    <dbReference type="NCBI Taxonomy" id="39947"/>
    <lineage>
        <taxon>Eukaryota</taxon>
        <taxon>Viridiplantae</taxon>
        <taxon>Streptophyta</taxon>
        <taxon>Embryophyta</taxon>
        <taxon>Tracheophyta</taxon>
        <taxon>Spermatophyta</taxon>
        <taxon>Magnoliopsida</taxon>
        <taxon>Liliopsida</taxon>
        <taxon>Poales</taxon>
        <taxon>Poaceae</taxon>
        <taxon>BOP clade</taxon>
        <taxon>Oryzoideae</taxon>
        <taxon>Oryzeae</taxon>
        <taxon>Oryzinae</taxon>
        <taxon>Oryza</taxon>
        <taxon>Oryza sativa</taxon>
    </lineage>
</organism>
<gene>
    <name evidence="2" type="ordered locus">Os11g0693300</name>
    <name evidence="2" type="ORF">OSNPB_110693300</name>
</gene>
<name>A0A0P0Y5G6_ORYSJ</name>
<evidence type="ECO:0000313" key="2">
    <source>
        <dbReference type="EMBL" id="BAT15329.1"/>
    </source>
</evidence>
<dbReference type="Proteomes" id="UP000059680">
    <property type="component" value="Chromosome 11"/>
</dbReference>
<feature type="region of interest" description="Disordered" evidence="1">
    <location>
        <begin position="22"/>
        <end position="83"/>
    </location>
</feature>
<protein>
    <submittedName>
        <fullName evidence="2">Os11g0693300 protein</fullName>
    </submittedName>
</protein>
<reference evidence="2 3" key="3">
    <citation type="journal article" date="2013" name="Rice">
        <title>Improvement of the Oryza sativa Nipponbare reference genome using next generation sequence and optical map data.</title>
        <authorList>
            <person name="Kawahara Y."/>
            <person name="de la Bastide M."/>
            <person name="Hamilton J.P."/>
            <person name="Kanamori H."/>
            <person name="McCombie W.R."/>
            <person name="Ouyang S."/>
            <person name="Schwartz D.C."/>
            <person name="Tanaka T."/>
            <person name="Wu J."/>
            <person name="Zhou S."/>
            <person name="Childs K.L."/>
            <person name="Davidson R.M."/>
            <person name="Lin H."/>
            <person name="Quesada-Ocampo L."/>
            <person name="Vaillancourt B."/>
            <person name="Sakai H."/>
            <person name="Lee S.S."/>
            <person name="Kim J."/>
            <person name="Numa H."/>
            <person name="Itoh T."/>
            <person name="Buell C.R."/>
            <person name="Matsumoto T."/>
        </authorList>
    </citation>
    <scope>NUCLEOTIDE SEQUENCE [LARGE SCALE GENOMIC DNA]</scope>
    <source>
        <strain evidence="3">cv. Nipponbare</strain>
    </source>
</reference>
<reference evidence="2 3" key="2">
    <citation type="journal article" date="2013" name="Plant Cell Physiol.">
        <title>Rice Annotation Project Database (RAP-DB): an integrative and interactive database for rice genomics.</title>
        <authorList>
            <person name="Sakai H."/>
            <person name="Lee S.S."/>
            <person name="Tanaka T."/>
            <person name="Numa H."/>
            <person name="Kim J."/>
            <person name="Kawahara Y."/>
            <person name="Wakimoto H."/>
            <person name="Yang C.C."/>
            <person name="Iwamoto M."/>
            <person name="Abe T."/>
            <person name="Yamada Y."/>
            <person name="Muto A."/>
            <person name="Inokuchi H."/>
            <person name="Ikemura T."/>
            <person name="Matsumoto T."/>
            <person name="Sasaki T."/>
            <person name="Itoh T."/>
        </authorList>
    </citation>
    <scope>NUCLEOTIDE SEQUENCE [LARGE SCALE GENOMIC DNA]</scope>
    <source>
        <strain evidence="3">cv. Nipponbare</strain>
    </source>
</reference>
<keyword evidence="3" id="KW-1185">Reference proteome</keyword>
<reference evidence="3" key="1">
    <citation type="journal article" date="2005" name="Nature">
        <title>The map-based sequence of the rice genome.</title>
        <authorList>
            <consortium name="International rice genome sequencing project (IRGSP)"/>
            <person name="Matsumoto T."/>
            <person name="Wu J."/>
            <person name="Kanamori H."/>
            <person name="Katayose Y."/>
            <person name="Fujisawa M."/>
            <person name="Namiki N."/>
            <person name="Mizuno H."/>
            <person name="Yamamoto K."/>
            <person name="Antonio B.A."/>
            <person name="Baba T."/>
            <person name="Sakata K."/>
            <person name="Nagamura Y."/>
            <person name="Aoki H."/>
            <person name="Arikawa K."/>
            <person name="Arita K."/>
            <person name="Bito T."/>
            <person name="Chiden Y."/>
            <person name="Fujitsuka N."/>
            <person name="Fukunaka R."/>
            <person name="Hamada M."/>
            <person name="Harada C."/>
            <person name="Hayashi A."/>
            <person name="Hijishita S."/>
            <person name="Honda M."/>
            <person name="Hosokawa S."/>
            <person name="Ichikawa Y."/>
            <person name="Idonuma A."/>
            <person name="Iijima M."/>
            <person name="Ikeda M."/>
            <person name="Ikeno M."/>
            <person name="Ito K."/>
            <person name="Ito S."/>
            <person name="Ito T."/>
            <person name="Ito Y."/>
            <person name="Ito Y."/>
            <person name="Iwabuchi A."/>
            <person name="Kamiya K."/>
            <person name="Karasawa W."/>
            <person name="Kurita K."/>
            <person name="Katagiri S."/>
            <person name="Kikuta A."/>
            <person name="Kobayashi H."/>
            <person name="Kobayashi N."/>
            <person name="Machita K."/>
            <person name="Maehara T."/>
            <person name="Masukawa M."/>
            <person name="Mizubayashi T."/>
            <person name="Mukai Y."/>
            <person name="Nagasaki H."/>
            <person name="Nagata Y."/>
            <person name="Naito S."/>
            <person name="Nakashima M."/>
            <person name="Nakama Y."/>
            <person name="Nakamichi Y."/>
            <person name="Nakamura M."/>
            <person name="Meguro A."/>
            <person name="Negishi M."/>
            <person name="Ohta I."/>
            <person name="Ohta T."/>
            <person name="Okamoto M."/>
            <person name="Ono N."/>
            <person name="Saji S."/>
            <person name="Sakaguchi M."/>
            <person name="Sakai K."/>
            <person name="Shibata M."/>
            <person name="Shimokawa T."/>
            <person name="Song J."/>
            <person name="Takazaki Y."/>
            <person name="Terasawa K."/>
            <person name="Tsugane M."/>
            <person name="Tsuji K."/>
            <person name="Ueda S."/>
            <person name="Waki K."/>
            <person name="Yamagata H."/>
            <person name="Yamamoto M."/>
            <person name="Yamamoto S."/>
            <person name="Yamane H."/>
            <person name="Yoshiki S."/>
            <person name="Yoshihara R."/>
            <person name="Yukawa K."/>
            <person name="Zhong H."/>
            <person name="Yano M."/>
            <person name="Yuan Q."/>
            <person name="Ouyang S."/>
            <person name="Liu J."/>
            <person name="Jones K.M."/>
            <person name="Gansberger K."/>
            <person name="Moffat K."/>
            <person name="Hill J."/>
            <person name="Bera J."/>
            <person name="Fadrosh D."/>
            <person name="Jin S."/>
            <person name="Johri S."/>
            <person name="Kim M."/>
            <person name="Overton L."/>
            <person name="Reardon M."/>
            <person name="Tsitrin T."/>
            <person name="Vuong H."/>
            <person name="Weaver B."/>
            <person name="Ciecko A."/>
            <person name="Tallon L."/>
            <person name="Jackson J."/>
            <person name="Pai G."/>
            <person name="Aken S.V."/>
            <person name="Utterback T."/>
            <person name="Reidmuller S."/>
            <person name="Feldblyum T."/>
            <person name="Hsiao J."/>
            <person name="Zismann V."/>
            <person name="Iobst S."/>
            <person name="de Vazeille A.R."/>
            <person name="Buell C.R."/>
            <person name="Ying K."/>
            <person name="Li Y."/>
            <person name="Lu T."/>
            <person name="Huang Y."/>
            <person name="Zhao Q."/>
            <person name="Feng Q."/>
            <person name="Zhang L."/>
            <person name="Zhu J."/>
            <person name="Weng Q."/>
            <person name="Mu J."/>
            <person name="Lu Y."/>
            <person name="Fan D."/>
            <person name="Liu Y."/>
            <person name="Guan J."/>
            <person name="Zhang Y."/>
            <person name="Yu S."/>
            <person name="Liu X."/>
            <person name="Zhang Y."/>
            <person name="Hong G."/>
            <person name="Han B."/>
            <person name="Choisne N."/>
            <person name="Demange N."/>
            <person name="Orjeda G."/>
            <person name="Samain S."/>
            <person name="Cattolico L."/>
            <person name="Pelletier E."/>
            <person name="Couloux A."/>
            <person name="Segurens B."/>
            <person name="Wincker P."/>
            <person name="D'Hont A."/>
            <person name="Scarpelli C."/>
            <person name="Weissenbach J."/>
            <person name="Salanoubat M."/>
            <person name="Quetier F."/>
            <person name="Yu Y."/>
            <person name="Kim H.R."/>
            <person name="Rambo T."/>
            <person name="Currie J."/>
            <person name="Collura K."/>
            <person name="Luo M."/>
            <person name="Yang T."/>
            <person name="Ammiraju J.S.S."/>
            <person name="Engler F."/>
            <person name="Soderlund C."/>
            <person name="Wing R.A."/>
            <person name="Palmer L.E."/>
            <person name="de la Bastide M."/>
            <person name="Spiegel L."/>
            <person name="Nascimento L."/>
            <person name="Zutavern T."/>
            <person name="O'Shaughnessy A."/>
            <person name="Dike S."/>
            <person name="Dedhia N."/>
            <person name="Preston R."/>
            <person name="Balija V."/>
            <person name="McCombie W.R."/>
            <person name="Chow T."/>
            <person name="Chen H."/>
            <person name="Chung M."/>
            <person name="Chen C."/>
            <person name="Shaw J."/>
            <person name="Wu H."/>
            <person name="Hsiao K."/>
            <person name="Chao Y."/>
            <person name="Chu M."/>
            <person name="Cheng C."/>
            <person name="Hour A."/>
            <person name="Lee P."/>
            <person name="Lin S."/>
            <person name="Lin Y."/>
            <person name="Liou J."/>
            <person name="Liu S."/>
            <person name="Hsing Y."/>
            <person name="Raghuvanshi S."/>
            <person name="Mohanty A."/>
            <person name="Bharti A.K."/>
            <person name="Gaur A."/>
            <person name="Gupta V."/>
            <person name="Kumar D."/>
            <person name="Ravi V."/>
            <person name="Vij S."/>
            <person name="Kapur A."/>
            <person name="Khurana P."/>
            <person name="Khurana P."/>
            <person name="Khurana J.P."/>
            <person name="Tyagi A.K."/>
            <person name="Gaikwad K."/>
            <person name="Singh A."/>
            <person name="Dalal V."/>
            <person name="Srivastava S."/>
            <person name="Dixit A."/>
            <person name="Pal A.K."/>
            <person name="Ghazi I.A."/>
            <person name="Yadav M."/>
            <person name="Pandit A."/>
            <person name="Bhargava A."/>
            <person name="Sureshbabu K."/>
            <person name="Batra K."/>
            <person name="Sharma T.R."/>
            <person name="Mohapatra T."/>
            <person name="Singh N.K."/>
            <person name="Messing J."/>
            <person name="Nelson A.B."/>
            <person name="Fuks G."/>
            <person name="Kavchok S."/>
            <person name="Keizer G."/>
            <person name="Linton E."/>
            <person name="Llaca V."/>
            <person name="Song R."/>
            <person name="Tanyolac B."/>
            <person name="Young S."/>
            <person name="Ho-Il K."/>
            <person name="Hahn J.H."/>
            <person name="Sangsakoo G."/>
            <person name="Vanavichit A."/>
            <person name="de Mattos Luiz.A.T."/>
            <person name="Zimmer P.D."/>
            <person name="Malone G."/>
            <person name="Dellagostin O."/>
            <person name="de Oliveira A.C."/>
            <person name="Bevan M."/>
            <person name="Bancroft I."/>
            <person name="Minx P."/>
            <person name="Cordum H."/>
            <person name="Wilson R."/>
            <person name="Cheng Z."/>
            <person name="Jin W."/>
            <person name="Jiang J."/>
            <person name="Leong S.A."/>
            <person name="Iwama H."/>
            <person name="Gojobori T."/>
            <person name="Itoh T."/>
            <person name="Niimura Y."/>
            <person name="Fujii Y."/>
            <person name="Habara T."/>
            <person name="Sakai H."/>
            <person name="Sato Y."/>
            <person name="Wilson G."/>
            <person name="Kumar K."/>
            <person name="McCouch S."/>
            <person name="Juretic N."/>
            <person name="Hoen D."/>
            <person name="Wright S."/>
            <person name="Bruskiewich R."/>
            <person name="Bureau T."/>
            <person name="Miyao A."/>
            <person name="Hirochika H."/>
            <person name="Nishikawa T."/>
            <person name="Kadowaki K."/>
            <person name="Sugiura M."/>
            <person name="Burr B."/>
            <person name="Sasaki T."/>
        </authorList>
    </citation>
    <scope>NUCLEOTIDE SEQUENCE [LARGE SCALE GENOMIC DNA]</scope>
    <source>
        <strain evidence="3">cv. Nipponbare</strain>
    </source>
</reference>
<dbReference type="InParanoid" id="A0A0P0Y5G6"/>
<accession>A0A0P0Y5G6</accession>
<proteinExistence type="predicted"/>